<feature type="transmembrane region" description="Helical" evidence="7">
    <location>
        <begin position="73"/>
        <end position="94"/>
    </location>
</feature>
<feature type="transmembrane region" description="Helical" evidence="7">
    <location>
        <begin position="201"/>
        <end position="222"/>
    </location>
</feature>
<evidence type="ECO:0000256" key="5">
    <source>
        <dbReference type="ARBA" id="ARBA00022989"/>
    </source>
</evidence>
<dbReference type="GO" id="GO:0005886">
    <property type="term" value="C:plasma membrane"/>
    <property type="evidence" value="ECO:0007669"/>
    <property type="project" value="UniProtKB-SubCell"/>
</dbReference>
<keyword evidence="10" id="KW-1185">Reference proteome</keyword>
<comment type="subcellular location">
    <subcellularLocation>
        <location evidence="1 7">Cell membrane</location>
        <topology evidence="1 7">Multi-pass membrane protein</topology>
    </subcellularLocation>
</comment>
<keyword evidence="5 7" id="KW-1133">Transmembrane helix</keyword>
<comment type="caution">
    <text evidence="9">The sequence shown here is derived from an EMBL/GenBank/DDBJ whole genome shotgun (WGS) entry which is preliminary data.</text>
</comment>
<evidence type="ECO:0000313" key="9">
    <source>
        <dbReference type="EMBL" id="TCL56464.1"/>
    </source>
</evidence>
<comment type="similarity">
    <text evidence="7">Belongs to the binding-protein-dependent transport system permease family.</text>
</comment>
<dbReference type="InterPro" id="IPR000515">
    <property type="entry name" value="MetI-like"/>
</dbReference>
<dbReference type="PROSITE" id="PS50928">
    <property type="entry name" value="ABC_TM1"/>
    <property type="match status" value="1"/>
</dbReference>
<gene>
    <name evidence="9" type="ORF">EDC14_105018</name>
</gene>
<sequence>MNLRSKLVDNRSGYFLILPFYLFFTVFVIIPIIVNIGLSFTNYNLDQMSFIGVKNYLNLMTDRFFWVSLKNTAIYTFFTLIFTMTLGLLLAIVLNRKLTGLKFFRTSFYLPNVTSMVAVSMVWLWLYEPSHGIVNQALGWFGIGGRQWLFDVNTALGSIIVMSIWKYTGYYMVVFLAGLQGIPGYLYEAVTVDGANGFQKFIHITLPMLTPVTFFLLVTGIINNFNVFEQVNVMTGGGPMNATTTIVHQIYSRAFFDFLMGYAASLSVVLLLIVLVLTTLNFKYSNQGADLDIG</sequence>
<dbReference type="Proteomes" id="UP000295008">
    <property type="component" value="Unassembled WGS sequence"/>
</dbReference>
<accession>A0A4R1QXH4</accession>
<feature type="domain" description="ABC transmembrane type-1" evidence="8">
    <location>
        <begin position="69"/>
        <end position="281"/>
    </location>
</feature>
<dbReference type="GO" id="GO:0055085">
    <property type="term" value="P:transmembrane transport"/>
    <property type="evidence" value="ECO:0007669"/>
    <property type="project" value="InterPro"/>
</dbReference>
<feature type="transmembrane region" description="Helical" evidence="7">
    <location>
        <begin position="170"/>
        <end position="189"/>
    </location>
</feature>
<evidence type="ECO:0000256" key="6">
    <source>
        <dbReference type="ARBA" id="ARBA00023136"/>
    </source>
</evidence>
<reference evidence="9 10" key="1">
    <citation type="submission" date="2019-03" db="EMBL/GenBank/DDBJ databases">
        <title>Genomic Encyclopedia of Type Strains, Phase IV (KMG-IV): sequencing the most valuable type-strain genomes for metagenomic binning, comparative biology and taxonomic classification.</title>
        <authorList>
            <person name="Goeker M."/>
        </authorList>
    </citation>
    <scope>NUCLEOTIDE SEQUENCE [LARGE SCALE GENOMIC DNA]</scope>
    <source>
        <strain evidence="9 10">LX-B</strain>
    </source>
</reference>
<dbReference type="Gene3D" id="1.10.3720.10">
    <property type="entry name" value="MetI-like"/>
    <property type="match status" value="1"/>
</dbReference>
<evidence type="ECO:0000259" key="8">
    <source>
        <dbReference type="PROSITE" id="PS50928"/>
    </source>
</evidence>
<evidence type="ECO:0000256" key="7">
    <source>
        <dbReference type="RuleBase" id="RU363032"/>
    </source>
</evidence>
<dbReference type="Pfam" id="PF00528">
    <property type="entry name" value="BPD_transp_1"/>
    <property type="match status" value="1"/>
</dbReference>
<dbReference type="SUPFAM" id="SSF161098">
    <property type="entry name" value="MetI-like"/>
    <property type="match status" value="1"/>
</dbReference>
<dbReference type="PANTHER" id="PTHR30193:SF37">
    <property type="entry name" value="INNER MEMBRANE ABC TRANSPORTER PERMEASE PROTEIN YCJO"/>
    <property type="match status" value="1"/>
</dbReference>
<evidence type="ECO:0000256" key="3">
    <source>
        <dbReference type="ARBA" id="ARBA00022475"/>
    </source>
</evidence>
<evidence type="ECO:0000256" key="2">
    <source>
        <dbReference type="ARBA" id="ARBA00022448"/>
    </source>
</evidence>
<dbReference type="PANTHER" id="PTHR30193">
    <property type="entry name" value="ABC TRANSPORTER PERMEASE PROTEIN"/>
    <property type="match status" value="1"/>
</dbReference>
<feature type="transmembrane region" description="Helical" evidence="7">
    <location>
        <begin position="259"/>
        <end position="280"/>
    </location>
</feature>
<dbReference type="EMBL" id="SLUN01000050">
    <property type="protein sequence ID" value="TCL56464.1"/>
    <property type="molecule type" value="Genomic_DNA"/>
</dbReference>
<evidence type="ECO:0000313" key="10">
    <source>
        <dbReference type="Proteomes" id="UP000295008"/>
    </source>
</evidence>
<proteinExistence type="inferred from homology"/>
<keyword evidence="6 7" id="KW-0472">Membrane</keyword>
<keyword evidence="4 7" id="KW-0812">Transmembrane</keyword>
<keyword evidence="2 7" id="KW-0813">Transport</keyword>
<dbReference type="InterPro" id="IPR051393">
    <property type="entry name" value="ABC_transporter_permease"/>
</dbReference>
<dbReference type="OrthoDB" id="9773727at2"/>
<evidence type="ECO:0000256" key="4">
    <source>
        <dbReference type="ARBA" id="ARBA00022692"/>
    </source>
</evidence>
<evidence type="ECO:0000256" key="1">
    <source>
        <dbReference type="ARBA" id="ARBA00004651"/>
    </source>
</evidence>
<dbReference type="AlphaFoldDB" id="A0A4R1QXH4"/>
<name>A0A4R1QXH4_HYDET</name>
<dbReference type="CDD" id="cd06261">
    <property type="entry name" value="TM_PBP2"/>
    <property type="match status" value="1"/>
</dbReference>
<feature type="transmembrane region" description="Helical" evidence="7">
    <location>
        <begin position="12"/>
        <end position="38"/>
    </location>
</feature>
<protein>
    <submittedName>
        <fullName evidence="9">Carbohydrate ABC transporter membrane protein 1 (CUT1 family)</fullName>
    </submittedName>
</protein>
<organism evidence="9 10">
    <name type="scientific">Hydrogenispora ethanolica</name>
    <dbReference type="NCBI Taxonomy" id="1082276"/>
    <lineage>
        <taxon>Bacteria</taxon>
        <taxon>Bacillati</taxon>
        <taxon>Bacillota</taxon>
        <taxon>Hydrogenispora</taxon>
    </lineage>
</organism>
<dbReference type="InterPro" id="IPR035906">
    <property type="entry name" value="MetI-like_sf"/>
</dbReference>
<keyword evidence="3" id="KW-1003">Cell membrane</keyword>
<feature type="transmembrane region" description="Helical" evidence="7">
    <location>
        <begin position="106"/>
        <end position="126"/>
    </location>
</feature>